<evidence type="ECO:0000313" key="2">
    <source>
        <dbReference type="EMBL" id="VDD74755.1"/>
    </source>
</evidence>
<name>A0A0R3U2P3_MESCO</name>
<dbReference type="Proteomes" id="UP000267029">
    <property type="component" value="Unassembled WGS sequence"/>
</dbReference>
<evidence type="ECO:0000313" key="3">
    <source>
        <dbReference type="Proteomes" id="UP000267029"/>
    </source>
</evidence>
<protein>
    <submittedName>
        <fullName evidence="2">Uncharacterized protein</fullName>
    </submittedName>
</protein>
<feature type="region of interest" description="Disordered" evidence="1">
    <location>
        <begin position="36"/>
        <end position="88"/>
    </location>
</feature>
<proteinExistence type="predicted"/>
<reference evidence="2 3" key="1">
    <citation type="submission" date="2018-10" db="EMBL/GenBank/DDBJ databases">
        <authorList>
            <consortium name="Pathogen Informatics"/>
        </authorList>
    </citation>
    <scope>NUCLEOTIDE SEQUENCE [LARGE SCALE GENOMIC DNA]</scope>
</reference>
<organism evidence="2 3">
    <name type="scientific">Mesocestoides corti</name>
    <name type="common">Flatworm</name>
    <dbReference type="NCBI Taxonomy" id="53468"/>
    <lineage>
        <taxon>Eukaryota</taxon>
        <taxon>Metazoa</taxon>
        <taxon>Spiralia</taxon>
        <taxon>Lophotrochozoa</taxon>
        <taxon>Platyhelminthes</taxon>
        <taxon>Cestoda</taxon>
        <taxon>Eucestoda</taxon>
        <taxon>Cyclophyllidea</taxon>
        <taxon>Mesocestoididae</taxon>
        <taxon>Mesocestoides</taxon>
    </lineage>
</organism>
<evidence type="ECO:0000256" key="1">
    <source>
        <dbReference type="SAM" id="MobiDB-lite"/>
    </source>
</evidence>
<dbReference type="AlphaFoldDB" id="A0A0R3U2P3"/>
<feature type="region of interest" description="Disordered" evidence="1">
    <location>
        <begin position="1"/>
        <end position="24"/>
    </location>
</feature>
<accession>A0A0R3U2P3</accession>
<dbReference type="EMBL" id="UXSR01000073">
    <property type="protein sequence ID" value="VDD74755.1"/>
    <property type="molecule type" value="Genomic_DNA"/>
</dbReference>
<feature type="compositionally biased region" description="Basic residues" evidence="1">
    <location>
        <begin position="56"/>
        <end position="69"/>
    </location>
</feature>
<keyword evidence="3" id="KW-1185">Reference proteome</keyword>
<feature type="compositionally biased region" description="Low complexity" evidence="1">
    <location>
        <begin position="36"/>
        <end position="54"/>
    </location>
</feature>
<gene>
    <name evidence="2" type="ORF">MCOS_LOCUS758</name>
</gene>
<sequence length="88" mass="10029">MRRRRLGGRWHTERSSSPPFRSALFTPTPRRCVLKPSHPLSLSPSPFPFLAYPSRHAGKRDKTRQHTKSSRQLAPCATLPHRVPSAPH</sequence>